<dbReference type="RefSeq" id="WP_092483884.1">
    <property type="nucleotide sequence ID" value="NZ_FOYM01000016.1"/>
</dbReference>
<evidence type="ECO:0000313" key="8">
    <source>
        <dbReference type="EMBL" id="SFR08324.1"/>
    </source>
</evidence>
<dbReference type="PANTHER" id="PTHR33885">
    <property type="entry name" value="PHAGE SHOCK PROTEIN C"/>
    <property type="match status" value="1"/>
</dbReference>
<feature type="transmembrane region" description="Helical" evidence="6">
    <location>
        <begin position="12"/>
        <end position="30"/>
    </location>
</feature>
<keyword evidence="3 6" id="KW-0812">Transmembrane</keyword>
<dbReference type="Proteomes" id="UP000199584">
    <property type="component" value="Unassembled WGS sequence"/>
</dbReference>
<keyword evidence="4 6" id="KW-1133">Transmembrane helix</keyword>
<dbReference type="EMBL" id="FOYM01000016">
    <property type="protein sequence ID" value="SFR08324.1"/>
    <property type="molecule type" value="Genomic_DNA"/>
</dbReference>
<proteinExistence type="predicted"/>
<evidence type="ECO:0000259" key="7">
    <source>
        <dbReference type="Pfam" id="PF04024"/>
    </source>
</evidence>
<accession>A0A1I6DSB5</accession>
<sequence>MARQIKRLYRSSRNYMIGGVCGGLAEYLGLDPALVRLGYVLLSVLSAAFPGILVYLIAWLVIPRDL</sequence>
<evidence type="ECO:0000256" key="3">
    <source>
        <dbReference type="ARBA" id="ARBA00022692"/>
    </source>
</evidence>
<dbReference type="GO" id="GO:0005886">
    <property type="term" value="C:plasma membrane"/>
    <property type="evidence" value="ECO:0007669"/>
    <property type="project" value="UniProtKB-SubCell"/>
</dbReference>
<dbReference type="STRING" id="39060.SAMN05660706_11659"/>
<evidence type="ECO:0000256" key="1">
    <source>
        <dbReference type="ARBA" id="ARBA00004162"/>
    </source>
</evidence>
<dbReference type="Pfam" id="PF04024">
    <property type="entry name" value="PspC"/>
    <property type="match status" value="1"/>
</dbReference>
<keyword evidence="5 6" id="KW-0472">Membrane</keyword>
<evidence type="ECO:0000256" key="2">
    <source>
        <dbReference type="ARBA" id="ARBA00022475"/>
    </source>
</evidence>
<dbReference type="InterPro" id="IPR052027">
    <property type="entry name" value="PspC"/>
</dbReference>
<keyword evidence="2" id="KW-1003">Cell membrane</keyword>
<evidence type="ECO:0000256" key="4">
    <source>
        <dbReference type="ARBA" id="ARBA00022989"/>
    </source>
</evidence>
<evidence type="ECO:0000256" key="6">
    <source>
        <dbReference type="SAM" id="Phobius"/>
    </source>
</evidence>
<dbReference type="AlphaFoldDB" id="A0A1I6DSB5"/>
<reference evidence="9" key="1">
    <citation type="submission" date="2016-10" db="EMBL/GenBank/DDBJ databases">
        <authorList>
            <person name="Varghese N."/>
            <person name="Submissions S."/>
        </authorList>
    </citation>
    <scope>NUCLEOTIDE SEQUENCE [LARGE SCALE GENOMIC DNA]</scope>
    <source>
        <strain evidence="9">DSM 3669</strain>
    </source>
</reference>
<comment type="subcellular location">
    <subcellularLocation>
        <location evidence="1">Cell membrane</location>
        <topology evidence="1">Single-pass membrane protein</topology>
    </subcellularLocation>
</comment>
<dbReference type="InterPro" id="IPR007168">
    <property type="entry name" value="Phageshock_PspC_N"/>
</dbReference>
<organism evidence="8 9">
    <name type="scientific">Desulfoscipio geothermicus DSM 3669</name>
    <dbReference type="NCBI Taxonomy" id="1121426"/>
    <lineage>
        <taxon>Bacteria</taxon>
        <taxon>Bacillati</taxon>
        <taxon>Bacillota</taxon>
        <taxon>Clostridia</taxon>
        <taxon>Eubacteriales</taxon>
        <taxon>Desulfallaceae</taxon>
        <taxon>Desulfoscipio</taxon>
    </lineage>
</organism>
<feature type="domain" description="Phage shock protein PspC N-terminal" evidence="7">
    <location>
        <begin position="6"/>
        <end position="64"/>
    </location>
</feature>
<gene>
    <name evidence="8" type="ORF">SAMN05660706_11659</name>
</gene>
<dbReference type="OrthoDB" id="9815286at2"/>
<dbReference type="PANTHER" id="PTHR33885:SF3">
    <property type="entry name" value="PHAGE SHOCK PROTEIN C"/>
    <property type="match status" value="1"/>
</dbReference>
<evidence type="ECO:0000256" key="5">
    <source>
        <dbReference type="ARBA" id="ARBA00023136"/>
    </source>
</evidence>
<keyword evidence="9" id="KW-1185">Reference proteome</keyword>
<name>A0A1I6DSB5_9FIRM</name>
<protein>
    <submittedName>
        <fullName evidence="8">Phage shock protein C (PspC) family protein</fullName>
    </submittedName>
</protein>
<evidence type="ECO:0000313" key="9">
    <source>
        <dbReference type="Proteomes" id="UP000199584"/>
    </source>
</evidence>
<feature type="transmembrane region" description="Helical" evidence="6">
    <location>
        <begin position="36"/>
        <end position="62"/>
    </location>
</feature>